<dbReference type="EMBL" id="CP040428">
    <property type="protein sequence ID" value="QCT19075.1"/>
    <property type="molecule type" value="Genomic_DNA"/>
</dbReference>
<sequence length="300" mass="34293">MKYEVYKTFLTHPDTARDFLALYLPPALLKICDLNTLKLESGSFIEEGLHPYFADVLWSLKTANGEGYIYALIEHQSTPDRHMAFRLLRYAIAAMQRHLDAGHERLPLVVPILFCHGRATPWPYTLNWLELFNEPEVARQLYSASFPLVDVGALDDDDIMKHKRMAMLELLLKHSHIRDLMAVIEPLVCLLEEGYTTQARLTALMNWMLHTANTVEPVAFVKELAHRMPQHREEFMTIAQALEQIGLERGLQQGLAKGLEQGRQEAMQDVARRLLGRGLSLEVIAEATGLSEQVLRQIRQ</sequence>
<dbReference type="Proteomes" id="UP000302163">
    <property type="component" value="Chromosome"/>
</dbReference>
<dbReference type="OrthoDB" id="6532193at2"/>
<dbReference type="PANTHER" id="PTHR34611:SF2">
    <property type="entry name" value="INACTIVE RECOMBINATION-PROMOTING NUCLEASE-LIKE PROTEIN RPNE-RELATED"/>
    <property type="match status" value="1"/>
</dbReference>
<evidence type="ECO:0000259" key="2">
    <source>
        <dbReference type="Pfam" id="PF04754"/>
    </source>
</evidence>
<evidence type="ECO:0000256" key="1">
    <source>
        <dbReference type="ARBA" id="ARBA00009787"/>
    </source>
</evidence>
<accession>A0A4P8YEM5</accession>
<dbReference type="AlphaFoldDB" id="A0A4P8YEM5"/>
<dbReference type="KEGG" id="izh:FEM41_05105"/>
<dbReference type="NCBIfam" id="TIGR01784">
    <property type="entry name" value="T_den_put_tspse"/>
    <property type="match status" value="1"/>
</dbReference>
<comment type="similarity">
    <text evidence="1">Belongs to the Rpn/YhgA-like nuclease family.</text>
</comment>
<proteinExistence type="inferred from homology"/>
<dbReference type="RefSeq" id="WP_138094964.1">
    <property type="nucleotide sequence ID" value="NZ_CP040428.1"/>
</dbReference>
<dbReference type="GO" id="GO:0006310">
    <property type="term" value="P:DNA recombination"/>
    <property type="evidence" value="ECO:0007669"/>
    <property type="project" value="TreeGrafter"/>
</dbReference>
<gene>
    <name evidence="3" type="ORF">FEM41_05105</name>
</gene>
<dbReference type="Pfam" id="PF04754">
    <property type="entry name" value="Transposase_31"/>
    <property type="match status" value="1"/>
</dbReference>
<protein>
    <submittedName>
        <fullName evidence="3">Rpn family recombination-promoting nuclease/putative transposase</fullName>
    </submittedName>
</protein>
<reference evidence="3 4" key="1">
    <citation type="submission" date="2019-05" db="EMBL/GenBank/DDBJ databases">
        <title>Complete genome sequence of Izhakiella calystegiae KSNA2, an endophyte isolated from beach morning glory (Calystegia soldanella).</title>
        <authorList>
            <person name="Jiang L."/>
            <person name="Jeong J.C."/>
            <person name="Kim C.Y."/>
            <person name="Kim D.H."/>
            <person name="Kim S.W."/>
            <person name="Lee j."/>
        </authorList>
    </citation>
    <scope>NUCLEOTIDE SEQUENCE [LARGE SCALE GENOMIC DNA]</scope>
    <source>
        <strain evidence="3 4">KSNA2</strain>
    </source>
</reference>
<dbReference type="PANTHER" id="PTHR34611">
    <property type="match status" value="1"/>
</dbReference>
<feature type="domain" description="Transposase (putative) YhgA-like" evidence="2">
    <location>
        <begin position="5"/>
        <end position="199"/>
    </location>
</feature>
<organism evidence="3 4">
    <name type="scientific">Jejubacter calystegiae</name>
    <dbReference type="NCBI Taxonomy" id="2579935"/>
    <lineage>
        <taxon>Bacteria</taxon>
        <taxon>Pseudomonadati</taxon>
        <taxon>Pseudomonadota</taxon>
        <taxon>Gammaproteobacteria</taxon>
        <taxon>Enterobacterales</taxon>
        <taxon>Enterobacteriaceae</taxon>
        <taxon>Jejubacter</taxon>
    </lineage>
</organism>
<name>A0A4P8YEM5_9ENTR</name>
<dbReference type="GO" id="GO:1990238">
    <property type="term" value="F:double-stranded DNA endonuclease activity"/>
    <property type="evidence" value="ECO:0007669"/>
    <property type="project" value="TreeGrafter"/>
</dbReference>
<evidence type="ECO:0000313" key="3">
    <source>
        <dbReference type="EMBL" id="QCT19075.1"/>
    </source>
</evidence>
<evidence type="ECO:0000313" key="4">
    <source>
        <dbReference type="Proteomes" id="UP000302163"/>
    </source>
</evidence>
<dbReference type="InterPro" id="IPR010106">
    <property type="entry name" value="RpnA"/>
</dbReference>
<dbReference type="InterPro" id="IPR006842">
    <property type="entry name" value="Transposase_31"/>
</dbReference>
<keyword evidence="4" id="KW-1185">Reference proteome</keyword>
<dbReference type="InterPro" id="IPR051699">
    <property type="entry name" value="Rpn/YhgA-like_nuclease"/>
</dbReference>